<evidence type="ECO:0000259" key="8">
    <source>
        <dbReference type="PROSITE" id="PS50109"/>
    </source>
</evidence>
<dbReference type="InterPro" id="IPR003594">
    <property type="entry name" value="HATPase_dom"/>
</dbReference>
<dbReference type="Pfam" id="PF08448">
    <property type="entry name" value="PAS_4"/>
    <property type="match status" value="1"/>
</dbReference>
<dbReference type="Pfam" id="PF07568">
    <property type="entry name" value="HisKA_2"/>
    <property type="match status" value="1"/>
</dbReference>
<comment type="catalytic activity">
    <reaction evidence="1">
        <text>ATP + protein L-histidine = ADP + protein N-phospho-L-histidine.</text>
        <dbReference type="EC" id="2.7.13.3"/>
    </reaction>
</comment>
<proteinExistence type="predicted"/>
<gene>
    <name evidence="9" type="ORF">FEV51_03635</name>
</gene>
<sequence>MTYPIPLANITKSEVPFPADAAAVVDALDHPAACLDRAGTVLHANRALRVLAGPDCVGRCLAEALRADVGDAAQAVNAALAGSGTVQANLAVESDGEPERMRVRASRMKLGGEPCVLVRMQSGGGDRFRVLSEQVELLKQETRERQKTEAILTETVNERELLLRELHHRVKNNMHMLGALLNGAAREAKTNEARGALKDIGARVAALGTVQQMLYKSDLLERIDGEAMVTALADATFGIVGHEVDHTIDCDSIDLPVNVATSLALIFNELLTNALKYGQPEQGRQTIAVALEDRGDLIALSVNDNGPGCEPQEALHKASGIGLVRGLLRQLGGNLTIESIDGTRCVATFKITKSGKDL</sequence>
<dbReference type="InterPro" id="IPR013656">
    <property type="entry name" value="PAS_4"/>
</dbReference>
<evidence type="ECO:0000313" key="10">
    <source>
        <dbReference type="Proteomes" id="UP000309668"/>
    </source>
</evidence>
<dbReference type="GO" id="GO:0005524">
    <property type="term" value="F:ATP binding"/>
    <property type="evidence" value="ECO:0007669"/>
    <property type="project" value="UniProtKB-KW"/>
</dbReference>
<dbReference type="PANTHER" id="PTHR41523">
    <property type="entry name" value="TWO-COMPONENT SYSTEM SENSOR PROTEIN"/>
    <property type="match status" value="1"/>
</dbReference>
<dbReference type="InterPro" id="IPR005467">
    <property type="entry name" value="His_kinase_dom"/>
</dbReference>
<evidence type="ECO:0000256" key="5">
    <source>
        <dbReference type="ARBA" id="ARBA00022741"/>
    </source>
</evidence>
<dbReference type="PROSITE" id="PS50109">
    <property type="entry name" value="HIS_KIN"/>
    <property type="match status" value="1"/>
</dbReference>
<evidence type="ECO:0000256" key="6">
    <source>
        <dbReference type="ARBA" id="ARBA00022777"/>
    </source>
</evidence>
<evidence type="ECO:0000256" key="7">
    <source>
        <dbReference type="ARBA" id="ARBA00022840"/>
    </source>
</evidence>
<dbReference type="EC" id="2.7.13.3" evidence="2"/>
<organism evidence="9 10">
    <name type="scientific">Qipengyuania marisflavi</name>
    <dbReference type="NCBI Taxonomy" id="2486356"/>
    <lineage>
        <taxon>Bacteria</taxon>
        <taxon>Pseudomonadati</taxon>
        <taxon>Pseudomonadota</taxon>
        <taxon>Alphaproteobacteria</taxon>
        <taxon>Sphingomonadales</taxon>
        <taxon>Erythrobacteraceae</taxon>
        <taxon>Qipengyuania</taxon>
    </lineage>
</organism>
<keyword evidence="10" id="KW-1185">Reference proteome</keyword>
<accession>A0A5S3P9Z8</accession>
<dbReference type="SMART" id="SM00387">
    <property type="entry name" value="HATPase_c"/>
    <property type="match status" value="1"/>
</dbReference>
<keyword evidence="4" id="KW-0808">Transferase</keyword>
<dbReference type="SUPFAM" id="SSF55874">
    <property type="entry name" value="ATPase domain of HSP90 chaperone/DNA topoisomerase II/histidine kinase"/>
    <property type="match status" value="1"/>
</dbReference>
<keyword evidence="6 9" id="KW-0418">Kinase</keyword>
<name>A0A5S3P9Z8_9SPHN</name>
<dbReference type="Gene3D" id="3.30.450.20">
    <property type="entry name" value="PAS domain"/>
    <property type="match status" value="1"/>
</dbReference>
<evidence type="ECO:0000256" key="1">
    <source>
        <dbReference type="ARBA" id="ARBA00000085"/>
    </source>
</evidence>
<dbReference type="EMBL" id="VCAO01000001">
    <property type="protein sequence ID" value="TMM50281.1"/>
    <property type="molecule type" value="Genomic_DNA"/>
</dbReference>
<dbReference type="Proteomes" id="UP000309668">
    <property type="component" value="Unassembled WGS sequence"/>
</dbReference>
<evidence type="ECO:0000256" key="3">
    <source>
        <dbReference type="ARBA" id="ARBA00022553"/>
    </source>
</evidence>
<reference evidence="9 10" key="1">
    <citation type="submission" date="2019-05" db="EMBL/GenBank/DDBJ databases">
        <title>Erythrobacter marisflavi sp. nov., isolated from isolated from water of an estuary environment.</title>
        <authorList>
            <person name="Yoon J.-H."/>
        </authorList>
    </citation>
    <scope>NUCLEOTIDE SEQUENCE [LARGE SCALE GENOMIC DNA]</scope>
    <source>
        <strain evidence="9 10">KEM-5</strain>
    </source>
</reference>
<keyword evidence="5" id="KW-0547">Nucleotide-binding</keyword>
<evidence type="ECO:0000313" key="9">
    <source>
        <dbReference type="EMBL" id="TMM50281.1"/>
    </source>
</evidence>
<dbReference type="Gene3D" id="3.30.565.10">
    <property type="entry name" value="Histidine kinase-like ATPase, C-terminal domain"/>
    <property type="match status" value="1"/>
</dbReference>
<keyword evidence="7" id="KW-0067">ATP-binding</keyword>
<evidence type="ECO:0000256" key="2">
    <source>
        <dbReference type="ARBA" id="ARBA00012438"/>
    </source>
</evidence>
<comment type="caution">
    <text evidence="9">The sequence shown here is derived from an EMBL/GenBank/DDBJ whole genome shotgun (WGS) entry which is preliminary data.</text>
</comment>
<dbReference type="GO" id="GO:0004673">
    <property type="term" value="F:protein histidine kinase activity"/>
    <property type="evidence" value="ECO:0007669"/>
    <property type="project" value="UniProtKB-EC"/>
</dbReference>
<dbReference type="PANTHER" id="PTHR41523:SF8">
    <property type="entry name" value="ETHYLENE RESPONSE SENSOR PROTEIN"/>
    <property type="match status" value="1"/>
</dbReference>
<dbReference type="InterPro" id="IPR036890">
    <property type="entry name" value="HATPase_C_sf"/>
</dbReference>
<dbReference type="InterPro" id="IPR011495">
    <property type="entry name" value="Sig_transdc_His_kin_sub2_dim/P"/>
</dbReference>
<keyword evidence="3" id="KW-0597">Phosphoprotein</keyword>
<feature type="domain" description="Histidine kinase" evidence="8">
    <location>
        <begin position="263"/>
        <end position="353"/>
    </location>
</feature>
<dbReference type="AlphaFoldDB" id="A0A5S3P9Z8"/>
<evidence type="ECO:0000256" key="4">
    <source>
        <dbReference type="ARBA" id="ARBA00022679"/>
    </source>
</evidence>
<protein>
    <recommendedName>
        <fullName evidence="2">histidine kinase</fullName>
        <ecNumber evidence="2">2.7.13.3</ecNumber>
    </recommendedName>
</protein>
<dbReference type="Pfam" id="PF02518">
    <property type="entry name" value="HATPase_c"/>
    <property type="match status" value="1"/>
</dbReference>
<dbReference type="OrthoDB" id="136506at2"/>